<feature type="coiled-coil region" evidence="1">
    <location>
        <begin position="17"/>
        <end position="60"/>
    </location>
</feature>
<sequence>MDTDSLINRICRLETLNEQLTKERDTLLQELTTLRSNENLENLRLQIELLKRENNDLKNKTIHSSSSNLSSNESVTFLINSAMDTNHSFSSEKLLDDENIIRYDAIQDFLFYSLKSSLERQINEISTSLNTYCEPNQTKSSSLKNQSGLKLQEILSEKKTKLQILESFIKKNQKKSISSWSSNDISSCNTENKVQKKEDDLAKEKEIELTISEKKLMINGIVTALKMANIRYETVDINPGDLLTILNEEKIRFDKWAERIQVELSNLVRY</sequence>
<accession>B0EIA2</accession>
<reference evidence="3" key="1">
    <citation type="submission" date="2007-12" db="EMBL/GenBank/DDBJ databases">
        <title>Annotation of Entamoeba dispar SAW760.</title>
        <authorList>
            <person name="Lorenzi H."/>
            <person name="Inman J."/>
            <person name="Schobel S."/>
            <person name="Amedeo P."/>
            <person name="Caler E."/>
        </authorList>
    </citation>
    <scope>NUCLEOTIDE SEQUENCE [LARGE SCALE GENOMIC DNA]</scope>
    <source>
        <strain evidence="3">ATCC PRA-260 / SAW760</strain>
    </source>
</reference>
<evidence type="ECO:0000313" key="2">
    <source>
        <dbReference type="EMBL" id="EDR25750.1"/>
    </source>
</evidence>
<dbReference type="GeneID" id="5883009"/>
<protein>
    <submittedName>
        <fullName evidence="2">Uncharacterized protein</fullName>
    </submittedName>
</protein>
<dbReference type="OMA" id="NIGCELW"/>
<proteinExistence type="predicted"/>
<dbReference type="RefSeq" id="XP_001737949.1">
    <property type="nucleotide sequence ID" value="XM_001737897.1"/>
</dbReference>
<gene>
    <name evidence="2" type="ORF">EDI_295330</name>
</gene>
<dbReference type="VEuPathDB" id="AmoebaDB:EDI_295330"/>
<keyword evidence="1" id="KW-0175">Coiled coil</keyword>
<evidence type="ECO:0000256" key="1">
    <source>
        <dbReference type="SAM" id="Coils"/>
    </source>
</evidence>
<dbReference type="KEGG" id="edi:EDI_295330"/>
<evidence type="ECO:0000313" key="3">
    <source>
        <dbReference type="Proteomes" id="UP000008076"/>
    </source>
</evidence>
<keyword evidence="3" id="KW-1185">Reference proteome</keyword>
<name>B0EIA2_ENTDS</name>
<dbReference type="OrthoDB" id="29383at2759"/>
<dbReference type="eggNOG" id="ENOG502REXQ">
    <property type="taxonomic scope" value="Eukaryota"/>
</dbReference>
<dbReference type="AlphaFoldDB" id="B0EIA2"/>
<organism evidence="3">
    <name type="scientific">Entamoeba dispar (strain ATCC PRA-260 / SAW760)</name>
    <dbReference type="NCBI Taxonomy" id="370354"/>
    <lineage>
        <taxon>Eukaryota</taxon>
        <taxon>Amoebozoa</taxon>
        <taxon>Evosea</taxon>
        <taxon>Archamoebae</taxon>
        <taxon>Mastigamoebida</taxon>
        <taxon>Entamoebidae</taxon>
        <taxon>Entamoeba</taxon>
    </lineage>
</organism>
<dbReference type="EMBL" id="DS549420">
    <property type="protein sequence ID" value="EDR25750.1"/>
    <property type="molecule type" value="Genomic_DNA"/>
</dbReference>
<dbReference type="Proteomes" id="UP000008076">
    <property type="component" value="Unassembled WGS sequence"/>
</dbReference>